<dbReference type="OrthoDB" id="10492675at2759"/>
<sequence>MPTLSALPTELKLEIAERVKDLPGLLALSRVDSVVQDYIKNHADRLILGCCDAQPKDQLKGNIVAELLGPMLPSLSELRQADSNIRRESLVLSQAMYDAEDRWDDRCSSSILLRPFSALNKFQNIVKDVENLVQACCDYLVVENLANKFAELFESSLMLEDEPVKRSRIRKAIWSLRLFLRCTLEPALEQYEQIEMGAKGRSRGHEKAILAERTERLIHIWLMSPRDDELEDMHEVFLALLSLAEQEKVGEAAIHQSTMLANLLRLKQVLALWHISLPHWFQVDVKMVREQGAWSFWKAQAKAEELSSKQVLGVVELRTKRYRGIGVTRP</sequence>
<reference evidence="1 2" key="2">
    <citation type="journal article" date="2021" name="Curr. Genet.">
        <title>Genetic response to nitrogen starvation in the aggressive Eucalyptus foliar pathogen Teratosphaeria destructans.</title>
        <authorList>
            <person name="Havenga M."/>
            <person name="Wingfield B.D."/>
            <person name="Wingfield M.J."/>
            <person name="Dreyer L.L."/>
            <person name="Roets F."/>
            <person name="Aylward J."/>
        </authorList>
    </citation>
    <scope>NUCLEOTIDE SEQUENCE [LARGE SCALE GENOMIC DNA]</scope>
    <source>
        <strain evidence="1">CMW44962</strain>
    </source>
</reference>
<accession>A0A9W7VZG1</accession>
<reference evidence="1 2" key="1">
    <citation type="journal article" date="2018" name="IMA Fungus">
        <title>IMA Genome-F 10: Nine draft genome sequences of Claviceps purpurea s.lat., including C. arundinis, C. humidiphila, and C. cf. spartinae, pseudomolecules for the pitch canker pathogen Fusarium circinatum, draft genome of Davidsoniella eucalypti, Grosmannia galeiformis, Quambalaria eucalypti, and Teratosphaeria destructans.</title>
        <authorList>
            <person name="Wingfield B.D."/>
            <person name="Liu M."/>
            <person name="Nguyen H.D."/>
            <person name="Lane F.A."/>
            <person name="Morgan S.W."/>
            <person name="De Vos L."/>
            <person name="Wilken P.M."/>
            <person name="Duong T.A."/>
            <person name="Aylward J."/>
            <person name="Coetzee M.P."/>
            <person name="Dadej K."/>
            <person name="De Beer Z.W."/>
            <person name="Findlay W."/>
            <person name="Havenga M."/>
            <person name="Kolarik M."/>
            <person name="Menzies J.G."/>
            <person name="Naidoo K."/>
            <person name="Pochopski O."/>
            <person name="Shoukouhi P."/>
            <person name="Santana Q.C."/>
            <person name="Seifert K.A."/>
            <person name="Soal N."/>
            <person name="Steenkamp E.T."/>
            <person name="Tatham C.T."/>
            <person name="van der Nest M.A."/>
            <person name="Wingfield M.J."/>
        </authorList>
    </citation>
    <scope>NUCLEOTIDE SEQUENCE [LARGE SCALE GENOMIC DNA]</scope>
    <source>
        <strain evidence="1">CMW44962</strain>
    </source>
</reference>
<evidence type="ECO:0000313" key="1">
    <source>
        <dbReference type="EMBL" id="KAH9821421.1"/>
    </source>
</evidence>
<proteinExistence type="predicted"/>
<evidence type="ECO:0000313" key="2">
    <source>
        <dbReference type="Proteomes" id="UP001138500"/>
    </source>
</evidence>
<name>A0A9W7VZG1_9PEZI</name>
<organism evidence="1 2">
    <name type="scientific">Teratosphaeria destructans</name>
    <dbReference type="NCBI Taxonomy" id="418781"/>
    <lineage>
        <taxon>Eukaryota</taxon>
        <taxon>Fungi</taxon>
        <taxon>Dikarya</taxon>
        <taxon>Ascomycota</taxon>
        <taxon>Pezizomycotina</taxon>
        <taxon>Dothideomycetes</taxon>
        <taxon>Dothideomycetidae</taxon>
        <taxon>Mycosphaerellales</taxon>
        <taxon>Teratosphaeriaceae</taxon>
        <taxon>Teratosphaeria</taxon>
    </lineage>
</organism>
<keyword evidence="2" id="KW-1185">Reference proteome</keyword>
<comment type="caution">
    <text evidence="1">The sequence shown here is derived from an EMBL/GenBank/DDBJ whole genome shotgun (WGS) entry which is preliminary data.</text>
</comment>
<gene>
    <name evidence="1" type="ORF">Tdes44962_MAKER04910</name>
</gene>
<dbReference type="Proteomes" id="UP001138500">
    <property type="component" value="Unassembled WGS sequence"/>
</dbReference>
<protein>
    <submittedName>
        <fullName evidence="1">Uncharacterized protein</fullName>
    </submittedName>
</protein>
<dbReference type="AlphaFoldDB" id="A0A9W7VZG1"/>
<dbReference type="EMBL" id="RIBY02002256">
    <property type="protein sequence ID" value="KAH9821421.1"/>
    <property type="molecule type" value="Genomic_DNA"/>
</dbReference>